<dbReference type="Pfam" id="PF04235">
    <property type="entry name" value="DUF418"/>
    <property type="match status" value="2"/>
</dbReference>
<feature type="domain" description="DUF418" evidence="3">
    <location>
        <begin position="368"/>
        <end position="413"/>
    </location>
</feature>
<keyword evidence="5" id="KW-1185">Reference proteome</keyword>
<feature type="domain" description="DUF418" evidence="3">
    <location>
        <begin position="233"/>
        <end position="344"/>
    </location>
</feature>
<name>A0ABP9UC07_9DEIO</name>
<dbReference type="InterPro" id="IPR052529">
    <property type="entry name" value="Bact_Transport_Assoc"/>
</dbReference>
<feature type="transmembrane region" description="Helical" evidence="2">
    <location>
        <begin position="135"/>
        <end position="153"/>
    </location>
</feature>
<feature type="transmembrane region" description="Helical" evidence="2">
    <location>
        <begin position="368"/>
        <end position="388"/>
    </location>
</feature>
<reference evidence="4 5" key="1">
    <citation type="submission" date="2024-02" db="EMBL/GenBank/DDBJ databases">
        <title>Deinococcus caeni NBRC 101312.</title>
        <authorList>
            <person name="Ichikawa N."/>
            <person name="Katano-Makiyama Y."/>
            <person name="Hidaka K."/>
        </authorList>
    </citation>
    <scope>NUCLEOTIDE SEQUENCE [LARGE SCALE GENOMIC DNA]</scope>
    <source>
        <strain evidence="4 5">NBRC 101312</strain>
    </source>
</reference>
<feature type="transmembrane region" description="Helical" evidence="2">
    <location>
        <begin position="324"/>
        <end position="342"/>
    </location>
</feature>
<dbReference type="Proteomes" id="UP001423409">
    <property type="component" value="Unassembled WGS sequence"/>
</dbReference>
<feature type="transmembrane region" description="Helical" evidence="2">
    <location>
        <begin position="222"/>
        <end position="240"/>
    </location>
</feature>
<comment type="caution">
    <text evidence="4">The sequence shown here is derived from an EMBL/GenBank/DDBJ whole genome shotgun (WGS) entry which is preliminary data.</text>
</comment>
<dbReference type="RefSeq" id="WP_345441209.1">
    <property type="nucleotide sequence ID" value="NZ_BAABQU010000003.1"/>
</dbReference>
<feature type="compositionally biased region" description="Pro residues" evidence="1">
    <location>
        <begin position="13"/>
        <end position="25"/>
    </location>
</feature>
<evidence type="ECO:0000259" key="3">
    <source>
        <dbReference type="Pfam" id="PF04235"/>
    </source>
</evidence>
<feature type="transmembrane region" description="Helical" evidence="2">
    <location>
        <begin position="88"/>
        <end position="105"/>
    </location>
</feature>
<feature type="transmembrane region" description="Helical" evidence="2">
    <location>
        <begin position="290"/>
        <end position="312"/>
    </location>
</feature>
<dbReference type="PANTHER" id="PTHR30590:SF2">
    <property type="entry name" value="INNER MEMBRANE PROTEIN"/>
    <property type="match status" value="1"/>
</dbReference>
<accession>A0ABP9UC07</accession>
<evidence type="ECO:0000313" key="5">
    <source>
        <dbReference type="Proteomes" id="UP001423409"/>
    </source>
</evidence>
<gene>
    <name evidence="4" type="ORF">Dcae01_00393</name>
</gene>
<evidence type="ECO:0000256" key="1">
    <source>
        <dbReference type="SAM" id="MobiDB-lite"/>
    </source>
</evidence>
<evidence type="ECO:0000256" key="2">
    <source>
        <dbReference type="SAM" id="Phobius"/>
    </source>
</evidence>
<proteinExistence type="predicted"/>
<dbReference type="InterPro" id="IPR007349">
    <property type="entry name" value="DUF418"/>
</dbReference>
<evidence type="ECO:0000313" key="4">
    <source>
        <dbReference type="EMBL" id="GAA5438899.1"/>
    </source>
</evidence>
<sequence>MTDPAPSADPAAAPLPPDAVPPQPAPQAAQRGGPVQDRSVLPDVLRGVSLLGILIVNMQDFAGFLEWRQSGLDRAAQVVTDVLANGRFISIFAMLFGWGAAGLLARRGAGVFLRRHAALLLIGAAHYVLVWHGDIISNYAVLALALLPVAHMTARGLLRLAGVLGAWWLGLGLLAALGSASQTGPRFTSLPGLLPTYAANVQARTAEFGPLLLEGSLFNGPWLLALFFLGAAAAKTSLLTRPDEHRPLLRRLALGGLGVGLPLGLGLAYLNTRPDVAAGVLALPVRMGGGLAGALGYVGVLGLLAASGRLGAWRLFAASGRMALTNYLTQSVVMTLIFYPYALHQGFGWVSGTPAAGAGEAFPYSGEFAVWGAAQTLALALLVGLAQVPLSAWWLARFGQGPVEGLVRRVVYGPRVRQNRAHDG</sequence>
<organism evidence="4 5">
    <name type="scientific">Deinococcus caeni</name>
    <dbReference type="NCBI Taxonomy" id="569127"/>
    <lineage>
        <taxon>Bacteria</taxon>
        <taxon>Thermotogati</taxon>
        <taxon>Deinococcota</taxon>
        <taxon>Deinococci</taxon>
        <taxon>Deinococcales</taxon>
        <taxon>Deinococcaceae</taxon>
        <taxon>Deinococcus</taxon>
    </lineage>
</organism>
<dbReference type="PANTHER" id="PTHR30590">
    <property type="entry name" value="INNER MEMBRANE PROTEIN"/>
    <property type="match status" value="1"/>
</dbReference>
<keyword evidence="2" id="KW-0812">Transmembrane</keyword>
<feature type="compositionally biased region" description="Low complexity" evidence="1">
    <location>
        <begin position="1"/>
        <end position="12"/>
    </location>
</feature>
<dbReference type="EMBL" id="BAABQU010000003">
    <property type="protein sequence ID" value="GAA5438899.1"/>
    <property type="molecule type" value="Genomic_DNA"/>
</dbReference>
<feature type="region of interest" description="Disordered" evidence="1">
    <location>
        <begin position="1"/>
        <end position="36"/>
    </location>
</feature>
<feature type="transmembrane region" description="Helical" evidence="2">
    <location>
        <begin position="252"/>
        <end position="270"/>
    </location>
</feature>
<keyword evidence="2" id="KW-1133">Transmembrane helix</keyword>
<protein>
    <recommendedName>
        <fullName evidence="3">DUF418 domain-containing protein</fullName>
    </recommendedName>
</protein>
<keyword evidence="2" id="KW-0472">Membrane</keyword>
<feature type="transmembrane region" description="Helical" evidence="2">
    <location>
        <begin position="160"/>
        <end position="180"/>
    </location>
</feature>